<dbReference type="Proteomes" id="UP001500831">
    <property type="component" value="Unassembled WGS sequence"/>
</dbReference>
<proteinExistence type="predicted"/>
<name>A0ABN3VY56_9ACTN</name>
<gene>
    <name evidence="1" type="ORF">GCM10010517_36350</name>
</gene>
<protein>
    <submittedName>
        <fullName evidence="1">Uncharacterized protein</fullName>
    </submittedName>
</protein>
<evidence type="ECO:0000313" key="1">
    <source>
        <dbReference type="EMBL" id="GAA2875442.1"/>
    </source>
</evidence>
<accession>A0ABN3VY56</accession>
<reference evidence="1 2" key="1">
    <citation type="journal article" date="2019" name="Int. J. Syst. Evol. Microbiol.">
        <title>The Global Catalogue of Microorganisms (GCM) 10K type strain sequencing project: providing services to taxonomists for standard genome sequencing and annotation.</title>
        <authorList>
            <consortium name="The Broad Institute Genomics Platform"/>
            <consortium name="The Broad Institute Genome Sequencing Center for Infectious Disease"/>
            <person name="Wu L."/>
            <person name="Ma J."/>
        </authorList>
    </citation>
    <scope>NUCLEOTIDE SEQUENCE [LARGE SCALE GENOMIC DNA]</scope>
    <source>
        <strain evidence="1 2">JCM 6242</strain>
    </source>
</reference>
<keyword evidence="2" id="KW-1185">Reference proteome</keyword>
<comment type="caution">
    <text evidence="1">The sequence shown here is derived from an EMBL/GenBank/DDBJ whole genome shotgun (WGS) entry which is preliminary data.</text>
</comment>
<evidence type="ECO:0000313" key="2">
    <source>
        <dbReference type="Proteomes" id="UP001500831"/>
    </source>
</evidence>
<sequence length="88" mass="9720">MDSLAAALYVVDSLAAVLYVKTDDLLKNSPQLAPWRPAVGIAPQLSDAELVTLAMMQAMPGFASDARWLRYAHARLRHLFPYLPRQPG</sequence>
<dbReference type="EMBL" id="BAAAVI010000024">
    <property type="protein sequence ID" value="GAA2875442.1"/>
    <property type="molecule type" value="Genomic_DNA"/>
</dbReference>
<organism evidence="1 2">
    <name type="scientific">Streptosporangium fragile</name>
    <dbReference type="NCBI Taxonomy" id="46186"/>
    <lineage>
        <taxon>Bacteria</taxon>
        <taxon>Bacillati</taxon>
        <taxon>Actinomycetota</taxon>
        <taxon>Actinomycetes</taxon>
        <taxon>Streptosporangiales</taxon>
        <taxon>Streptosporangiaceae</taxon>
        <taxon>Streptosporangium</taxon>
    </lineage>
</organism>